<feature type="region of interest" description="Disordered" evidence="7">
    <location>
        <begin position="1"/>
        <end position="22"/>
    </location>
</feature>
<dbReference type="Proteomes" id="UP001174136">
    <property type="component" value="Unassembled WGS sequence"/>
</dbReference>
<evidence type="ECO:0000256" key="1">
    <source>
        <dbReference type="ARBA" id="ARBA00004604"/>
    </source>
</evidence>
<dbReference type="PANTHER" id="PTHR14211:SF7">
    <property type="entry name" value="RIBOSOME BIOGENESIS PROTEIN NOP53"/>
    <property type="match status" value="1"/>
</dbReference>
<dbReference type="Pfam" id="PF07767">
    <property type="entry name" value="Nop53"/>
    <property type="match status" value="1"/>
</dbReference>
<feature type="compositionally biased region" description="Polar residues" evidence="7">
    <location>
        <begin position="200"/>
        <end position="217"/>
    </location>
</feature>
<dbReference type="GO" id="GO:0005654">
    <property type="term" value="C:nucleoplasm"/>
    <property type="evidence" value="ECO:0007669"/>
    <property type="project" value="UniProtKB-SubCell"/>
</dbReference>
<dbReference type="EMBL" id="JAOPHQ010003440">
    <property type="protein sequence ID" value="KAK0143054.1"/>
    <property type="molecule type" value="Genomic_DNA"/>
</dbReference>
<feature type="compositionally biased region" description="Low complexity" evidence="7">
    <location>
        <begin position="8"/>
        <end position="22"/>
    </location>
</feature>
<reference evidence="8" key="1">
    <citation type="journal article" date="2023" name="Front. Mar. Sci.">
        <title>A new Merluccius polli reference genome to investigate the effects of global change in West African waters.</title>
        <authorList>
            <person name="Mateo J.L."/>
            <person name="Blanco-Fernandez C."/>
            <person name="Garcia-Vazquez E."/>
            <person name="Machado-Schiaffino G."/>
        </authorList>
    </citation>
    <scope>NUCLEOTIDE SEQUENCE</scope>
    <source>
        <strain evidence="8">C29</strain>
        <tissue evidence="8">Fin</tissue>
    </source>
</reference>
<dbReference type="InterPro" id="IPR011687">
    <property type="entry name" value="Nop53/GLTSCR2"/>
</dbReference>
<evidence type="ECO:0000256" key="6">
    <source>
        <dbReference type="ARBA" id="ARBA00023242"/>
    </source>
</evidence>
<dbReference type="GO" id="GO:0000027">
    <property type="term" value="P:ribosomal large subunit assembly"/>
    <property type="evidence" value="ECO:0007669"/>
    <property type="project" value="TreeGrafter"/>
</dbReference>
<dbReference type="GO" id="GO:0006364">
    <property type="term" value="P:rRNA processing"/>
    <property type="evidence" value="ECO:0007669"/>
    <property type="project" value="TreeGrafter"/>
</dbReference>
<dbReference type="PANTHER" id="PTHR14211">
    <property type="entry name" value="GLIOMA SUPPRESSOR CANDIDATE REGION GENE 2"/>
    <property type="match status" value="1"/>
</dbReference>
<evidence type="ECO:0000313" key="8">
    <source>
        <dbReference type="EMBL" id="KAK0143054.1"/>
    </source>
</evidence>
<feature type="region of interest" description="Disordered" evidence="7">
    <location>
        <begin position="516"/>
        <end position="544"/>
    </location>
</feature>
<feature type="region of interest" description="Disordered" evidence="7">
    <location>
        <begin position="190"/>
        <end position="217"/>
    </location>
</feature>
<evidence type="ECO:0000256" key="5">
    <source>
        <dbReference type="ARBA" id="ARBA00022517"/>
    </source>
</evidence>
<feature type="region of interest" description="Disordered" evidence="7">
    <location>
        <begin position="319"/>
        <end position="339"/>
    </location>
</feature>
<feature type="compositionally biased region" description="Basic and acidic residues" evidence="7">
    <location>
        <begin position="521"/>
        <end position="538"/>
    </location>
</feature>
<sequence length="566" mass="64545">MSYIGPLVAPSPTSTVSTAEEEASTSSTLCKMAAARRLRRVAAAQPGFMTLNPAVKPEELVSGRRKRVNKNKKKNWTKHVDVNDVEDFLEDVRLQERTTGGLISEKSDESLFFLDAGDQKAAAATTAEEPTEQTSRKRRASRPLKVDLILKNSSLVPVPKDVLAYQVPNAKKLRRVAKKAEQLAAIGKVPKKHRRPTKVARNTETTKTAADTPNNPTRDYYDIWGQETKETGDPWYLKQTGKAAVKRPEKLTGKLSLLPAVEVIAPGGSYNPDFFSHQALLLEAHEVEVKKEKEENKILRQLAYDKDDRATEETVFQEQVEGLEEEDEEDDPDNEDDGCTLGILNLVEKKTEKQRKRERVTKVKEQRRLAVRHKTAQQQQLFQLRSIKVSLRQREQRTKQRQIQRRANQEAEKYTPRRLGKLKFKAQDLEVQLTNELTGSLRTLKPEGSVLKDRFKSLQKRNLIEPRERAKFKPRLKVRYVEKSTHGFLAVCIGGQRSSATDGQCVRACEERLTPALPGRRGGEERRGGTERERERERRKTSKNQVVVRVRSEMHDVCALACMWLW</sequence>
<name>A0AA47MMJ7_MERPO</name>
<proteinExistence type="inferred from homology"/>
<gene>
    <name evidence="8" type="primary">Nop53</name>
    <name evidence="8" type="ORF">N1851_018833</name>
</gene>
<dbReference type="GO" id="GO:0008097">
    <property type="term" value="F:5S rRNA binding"/>
    <property type="evidence" value="ECO:0007669"/>
    <property type="project" value="TreeGrafter"/>
</dbReference>
<dbReference type="GO" id="GO:0005730">
    <property type="term" value="C:nucleolus"/>
    <property type="evidence" value="ECO:0007669"/>
    <property type="project" value="UniProtKB-SubCell"/>
</dbReference>
<comment type="caution">
    <text evidence="8">The sequence shown here is derived from an EMBL/GenBank/DDBJ whole genome shotgun (WGS) entry which is preliminary data.</text>
</comment>
<keyword evidence="9" id="KW-1185">Reference proteome</keyword>
<comment type="similarity">
    <text evidence="3">Belongs to the NOP53 family.</text>
</comment>
<evidence type="ECO:0000256" key="4">
    <source>
        <dbReference type="ARBA" id="ARBA00018339"/>
    </source>
</evidence>
<feature type="compositionally biased region" description="Acidic residues" evidence="7">
    <location>
        <begin position="321"/>
        <end position="338"/>
    </location>
</feature>
<evidence type="ECO:0000313" key="9">
    <source>
        <dbReference type="Proteomes" id="UP001174136"/>
    </source>
</evidence>
<organism evidence="8 9">
    <name type="scientific">Merluccius polli</name>
    <name type="common">Benguela hake</name>
    <name type="synonym">Merluccius cadenati</name>
    <dbReference type="NCBI Taxonomy" id="89951"/>
    <lineage>
        <taxon>Eukaryota</taxon>
        <taxon>Metazoa</taxon>
        <taxon>Chordata</taxon>
        <taxon>Craniata</taxon>
        <taxon>Vertebrata</taxon>
        <taxon>Euteleostomi</taxon>
        <taxon>Actinopterygii</taxon>
        <taxon>Neopterygii</taxon>
        <taxon>Teleostei</taxon>
        <taxon>Neoteleostei</taxon>
        <taxon>Acanthomorphata</taxon>
        <taxon>Zeiogadaria</taxon>
        <taxon>Gadariae</taxon>
        <taxon>Gadiformes</taxon>
        <taxon>Gadoidei</taxon>
        <taxon>Merlucciidae</taxon>
        <taxon>Merluccius</taxon>
    </lineage>
</organism>
<keyword evidence="6" id="KW-0539">Nucleus</keyword>
<keyword evidence="5" id="KW-0690">Ribosome biogenesis</keyword>
<evidence type="ECO:0000256" key="2">
    <source>
        <dbReference type="ARBA" id="ARBA00004642"/>
    </source>
</evidence>
<dbReference type="AlphaFoldDB" id="A0AA47MMJ7"/>
<evidence type="ECO:0000256" key="7">
    <source>
        <dbReference type="SAM" id="MobiDB-lite"/>
    </source>
</evidence>
<protein>
    <recommendedName>
        <fullName evidence="4">Ribosome biogenesis protein NOP53</fullName>
    </recommendedName>
</protein>
<accession>A0AA47MMJ7</accession>
<comment type="subcellular location">
    <subcellularLocation>
        <location evidence="1">Nucleus</location>
        <location evidence="1">Nucleolus</location>
    </subcellularLocation>
    <subcellularLocation>
        <location evidence="2">Nucleus</location>
        <location evidence="2">Nucleoplasm</location>
    </subcellularLocation>
</comment>
<evidence type="ECO:0000256" key="3">
    <source>
        <dbReference type="ARBA" id="ARBA00008838"/>
    </source>
</evidence>